<evidence type="ECO:0000256" key="6">
    <source>
        <dbReference type="ARBA" id="ARBA00022833"/>
    </source>
</evidence>
<evidence type="ECO:0000256" key="8">
    <source>
        <dbReference type="SAM" id="SignalP"/>
    </source>
</evidence>
<dbReference type="InterPro" id="IPR016047">
    <property type="entry name" value="M23ase_b-sheet_dom"/>
</dbReference>
<proteinExistence type="predicted"/>
<gene>
    <name evidence="11" type="ORF">BAZSYMA_ACONTIG00004_1</name>
</gene>
<evidence type="ECO:0000256" key="1">
    <source>
        <dbReference type="ARBA" id="ARBA00001947"/>
    </source>
</evidence>
<dbReference type="Gene3D" id="3.10.450.350">
    <property type="match status" value="1"/>
</dbReference>
<dbReference type="Proteomes" id="UP000198988">
    <property type="component" value="Unassembled WGS sequence"/>
</dbReference>
<reference evidence="12" key="1">
    <citation type="submission" date="2016-06" db="EMBL/GenBank/DDBJ databases">
        <authorList>
            <person name="Petersen J."/>
            <person name="Sayavedra L."/>
        </authorList>
    </citation>
    <scope>NUCLEOTIDE SEQUENCE [LARGE SCALE GENOMIC DNA]</scope>
    <source>
        <strain evidence="12">BazSymA</strain>
    </source>
</reference>
<evidence type="ECO:0000313" key="11">
    <source>
        <dbReference type="EMBL" id="SEH58992.1"/>
    </source>
</evidence>
<evidence type="ECO:0000256" key="4">
    <source>
        <dbReference type="ARBA" id="ARBA00022723"/>
    </source>
</evidence>
<dbReference type="EMBL" id="CDSC02000026">
    <property type="protein sequence ID" value="SEH58992.1"/>
    <property type="molecule type" value="Genomic_DNA"/>
</dbReference>
<dbReference type="GO" id="GO:0006508">
    <property type="term" value="P:proteolysis"/>
    <property type="evidence" value="ECO:0007669"/>
    <property type="project" value="UniProtKB-KW"/>
</dbReference>
<accession>A0A1H6JB06</accession>
<dbReference type="CDD" id="cd12797">
    <property type="entry name" value="M23_peptidase"/>
    <property type="match status" value="1"/>
</dbReference>
<dbReference type="PANTHER" id="PTHR21666">
    <property type="entry name" value="PEPTIDASE-RELATED"/>
    <property type="match status" value="1"/>
</dbReference>
<evidence type="ECO:0000256" key="7">
    <source>
        <dbReference type="ARBA" id="ARBA00023049"/>
    </source>
</evidence>
<dbReference type="Pfam" id="PF01551">
    <property type="entry name" value="Peptidase_M23"/>
    <property type="match status" value="1"/>
</dbReference>
<name>A0A1H6JB06_9GAMM</name>
<evidence type="ECO:0000256" key="2">
    <source>
        <dbReference type="ARBA" id="ARBA00004196"/>
    </source>
</evidence>
<evidence type="ECO:0000256" key="5">
    <source>
        <dbReference type="ARBA" id="ARBA00022801"/>
    </source>
</evidence>
<protein>
    <submittedName>
        <fullName evidence="11">Peptidase M23B</fullName>
    </submittedName>
</protein>
<keyword evidence="7" id="KW-0482">Metalloprotease</keyword>
<feature type="domain" description="Csd3-like second N-terminal" evidence="10">
    <location>
        <begin position="28"/>
        <end position="132"/>
    </location>
</feature>
<dbReference type="GO" id="GO:0030313">
    <property type="term" value="C:cell envelope"/>
    <property type="evidence" value="ECO:0007669"/>
    <property type="project" value="UniProtKB-SubCell"/>
</dbReference>
<dbReference type="SUPFAM" id="SSF51261">
    <property type="entry name" value="Duplicated hybrid motif"/>
    <property type="match status" value="1"/>
</dbReference>
<dbReference type="Gene3D" id="2.70.70.10">
    <property type="entry name" value="Glucose Permease (Domain IIA)"/>
    <property type="match status" value="1"/>
</dbReference>
<dbReference type="InterPro" id="IPR050570">
    <property type="entry name" value="Cell_wall_metabolism_enzyme"/>
</dbReference>
<feature type="signal peptide" evidence="8">
    <location>
        <begin position="1"/>
        <end position="20"/>
    </location>
</feature>
<keyword evidence="6" id="KW-0862">Zinc</keyword>
<dbReference type="GO" id="GO:0046872">
    <property type="term" value="F:metal ion binding"/>
    <property type="evidence" value="ECO:0007669"/>
    <property type="project" value="UniProtKB-KW"/>
</dbReference>
<dbReference type="PANTHER" id="PTHR21666:SF288">
    <property type="entry name" value="CELL DIVISION PROTEIN YTFB"/>
    <property type="match status" value="1"/>
</dbReference>
<dbReference type="GO" id="GO:0004222">
    <property type="term" value="F:metalloendopeptidase activity"/>
    <property type="evidence" value="ECO:0007669"/>
    <property type="project" value="TreeGrafter"/>
</dbReference>
<dbReference type="Pfam" id="PF19425">
    <property type="entry name" value="Csd3_N2"/>
    <property type="match status" value="1"/>
</dbReference>
<dbReference type="AlphaFoldDB" id="A0A1H6JB06"/>
<evidence type="ECO:0000256" key="3">
    <source>
        <dbReference type="ARBA" id="ARBA00022670"/>
    </source>
</evidence>
<feature type="domain" description="M23ase beta-sheet core" evidence="9">
    <location>
        <begin position="145"/>
        <end position="241"/>
    </location>
</feature>
<organism evidence="11 12">
    <name type="scientific">Bathymodiolus azoricus thioautotrophic gill symbiont</name>
    <dbReference type="NCBI Taxonomy" id="235205"/>
    <lineage>
        <taxon>Bacteria</taxon>
        <taxon>Pseudomonadati</taxon>
        <taxon>Pseudomonadota</taxon>
        <taxon>Gammaproteobacteria</taxon>
        <taxon>sulfur-oxidizing symbionts</taxon>
    </lineage>
</organism>
<keyword evidence="3" id="KW-0645">Protease</keyword>
<comment type="cofactor">
    <cofactor evidence="1">
        <name>Zn(2+)</name>
        <dbReference type="ChEBI" id="CHEBI:29105"/>
    </cofactor>
</comment>
<dbReference type="OrthoDB" id="9805070at2"/>
<keyword evidence="5" id="KW-0378">Hydrolase</keyword>
<evidence type="ECO:0000259" key="9">
    <source>
        <dbReference type="Pfam" id="PF01551"/>
    </source>
</evidence>
<comment type="subcellular location">
    <subcellularLocation>
        <location evidence="2">Cell envelope</location>
    </subcellularLocation>
</comment>
<dbReference type="RefSeq" id="WP_090714417.1">
    <property type="nucleotide sequence ID" value="NZ_CDSC02000026.1"/>
</dbReference>
<keyword evidence="4" id="KW-0479">Metal-binding</keyword>
<dbReference type="InterPro" id="IPR011055">
    <property type="entry name" value="Dup_hybrid_motif"/>
</dbReference>
<feature type="chain" id="PRO_5011725774" evidence="8">
    <location>
        <begin position="21"/>
        <end position="271"/>
    </location>
</feature>
<sequence length="271" mass="31307">MRKSTLLLLLTLFFISSANALERSTIYITRSLAYDAQKMGINQKTINNIVRIFSWSIDFNRDLKRGDRFIIIGKRRTAPSTLIYIGKKKRVAVFSHTDKYGRLGYYGINGKTLYPSFLRAPLKYKYISSKFQLKRFHPILKTWRPHRAVDYAAKYGTPVYAAADGIIKHRKRMGALGKSVHITHGSNYLTVYAHLSRFSRGLRASSRVKRGQVIGYVGSTGRSTGPHLHYELHYKGKRKNPLTWRLPKQKRVAKSDLKRFQKRARSILRSL</sequence>
<evidence type="ECO:0000259" key="10">
    <source>
        <dbReference type="Pfam" id="PF19425"/>
    </source>
</evidence>
<evidence type="ECO:0000313" key="12">
    <source>
        <dbReference type="Proteomes" id="UP000198988"/>
    </source>
</evidence>
<dbReference type="InterPro" id="IPR045834">
    <property type="entry name" value="Csd3_N2"/>
</dbReference>
<keyword evidence="8" id="KW-0732">Signal</keyword>